<keyword evidence="3" id="KW-1185">Reference proteome</keyword>
<dbReference type="Proteomes" id="UP000507470">
    <property type="component" value="Unassembled WGS sequence"/>
</dbReference>
<organism evidence="2 3">
    <name type="scientific">Mytilus coruscus</name>
    <name type="common">Sea mussel</name>
    <dbReference type="NCBI Taxonomy" id="42192"/>
    <lineage>
        <taxon>Eukaryota</taxon>
        <taxon>Metazoa</taxon>
        <taxon>Spiralia</taxon>
        <taxon>Lophotrochozoa</taxon>
        <taxon>Mollusca</taxon>
        <taxon>Bivalvia</taxon>
        <taxon>Autobranchia</taxon>
        <taxon>Pteriomorphia</taxon>
        <taxon>Mytilida</taxon>
        <taxon>Mytiloidea</taxon>
        <taxon>Mytilidae</taxon>
        <taxon>Mytilinae</taxon>
        <taxon>Mytilus</taxon>
    </lineage>
</organism>
<evidence type="ECO:0000313" key="2">
    <source>
        <dbReference type="EMBL" id="CAC5360715.1"/>
    </source>
</evidence>
<sequence>MDKGDSYGGHLDQLQSIEGIDNEMATQILEARDSSHFIDFNVVFVQKNQLPLLEDEHPEQEVHENQDTLMKHNNRQVEEQYGSQPKLLSTPASSTSYQDFSKVSPISKPTGLSKSNESYFMNKDIQGNLCASAETTFKFDTAPGVAKKNIRNRILKFLLVRGPGSAMDTLTSGKLSRILKYSRMQHLPKQDQLDRMSTIGQGPLAQPVSLIW</sequence>
<gene>
    <name evidence="2" type="ORF">MCOR_3093</name>
</gene>
<accession>A0A6J8A3V4</accession>
<dbReference type="EMBL" id="CACVKT020000572">
    <property type="protein sequence ID" value="CAC5360715.1"/>
    <property type="molecule type" value="Genomic_DNA"/>
</dbReference>
<name>A0A6J8A3V4_MYTCO</name>
<dbReference type="OrthoDB" id="6193548at2759"/>
<evidence type="ECO:0000256" key="1">
    <source>
        <dbReference type="SAM" id="MobiDB-lite"/>
    </source>
</evidence>
<evidence type="ECO:0000313" key="3">
    <source>
        <dbReference type="Proteomes" id="UP000507470"/>
    </source>
</evidence>
<feature type="compositionally biased region" description="Polar residues" evidence="1">
    <location>
        <begin position="81"/>
        <end position="101"/>
    </location>
</feature>
<protein>
    <submittedName>
        <fullName evidence="2">Uncharacterized protein</fullName>
    </submittedName>
</protein>
<dbReference type="AlphaFoldDB" id="A0A6J8A3V4"/>
<proteinExistence type="predicted"/>
<reference evidence="2 3" key="1">
    <citation type="submission" date="2020-06" db="EMBL/GenBank/DDBJ databases">
        <authorList>
            <person name="Li R."/>
            <person name="Bekaert M."/>
        </authorList>
    </citation>
    <scope>NUCLEOTIDE SEQUENCE [LARGE SCALE GENOMIC DNA]</scope>
    <source>
        <strain evidence="3">wild</strain>
    </source>
</reference>
<feature type="region of interest" description="Disordered" evidence="1">
    <location>
        <begin position="78"/>
        <end position="108"/>
    </location>
</feature>